<evidence type="ECO:0000259" key="6">
    <source>
        <dbReference type="Pfam" id="PF04542"/>
    </source>
</evidence>
<evidence type="ECO:0000313" key="7">
    <source>
        <dbReference type="EMBL" id="TKK71893.1"/>
    </source>
</evidence>
<accession>A0A4V5UV96</accession>
<dbReference type="PANTHER" id="PTHR43133:SF8">
    <property type="entry name" value="RNA POLYMERASE SIGMA FACTOR HI_1459-RELATED"/>
    <property type="match status" value="1"/>
</dbReference>
<dbReference type="InterPro" id="IPR036388">
    <property type="entry name" value="WH-like_DNA-bd_sf"/>
</dbReference>
<keyword evidence="3" id="KW-0731">Sigma factor</keyword>
<evidence type="ECO:0000256" key="4">
    <source>
        <dbReference type="ARBA" id="ARBA00023125"/>
    </source>
</evidence>
<dbReference type="InterPro" id="IPR007627">
    <property type="entry name" value="RNA_pol_sigma70_r2"/>
</dbReference>
<comment type="similarity">
    <text evidence="1">Belongs to the sigma-70 factor family. ECF subfamily.</text>
</comment>
<feature type="domain" description="RNA polymerase sigma-70 region 2" evidence="6">
    <location>
        <begin position="49"/>
        <end position="117"/>
    </location>
</feature>
<keyword evidence="4" id="KW-0238">DNA-binding</keyword>
<dbReference type="GO" id="GO:0016987">
    <property type="term" value="F:sigma factor activity"/>
    <property type="evidence" value="ECO:0007669"/>
    <property type="project" value="UniProtKB-KW"/>
</dbReference>
<keyword evidence="8" id="KW-1185">Reference proteome</keyword>
<dbReference type="GO" id="GO:0003677">
    <property type="term" value="F:DNA binding"/>
    <property type="evidence" value="ECO:0007669"/>
    <property type="project" value="UniProtKB-KW"/>
</dbReference>
<dbReference type="Pfam" id="PF04542">
    <property type="entry name" value="Sigma70_r2"/>
    <property type="match status" value="1"/>
</dbReference>
<organism evidence="7 8">
    <name type="scientific">Ilyomonas limi</name>
    <dbReference type="NCBI Taxonomy" id="2575867"/>
    <lineage>
        <taxon>Bacteria</taxon>
        <taxon>Pseudomonadati</taxon>
        <taxon>Bacteroidota</taxon>
        <taxon>Chitinophagia</taxon>
        <taxon>Chitinophagales</taxon>
        <taxon>Chitinophagaceae</taxon>
        <taxon>Ilyomonas</taxon>
    </lineage>
</organism>
<dbReference type="EMBL" id="SZQL01000001">
    <property type="protein sequence ID" value="TKK71893.1"/>
    <property type="molecule type" value="Genomic_DNA"/>
</dbReference>
<dbReference type="PANTHER" id="PTHR43133">
    <property type="entry name" value="RNA POLYMERASE ECF-TYPE SIGMA FACTO"/>
    <property type="match status" value="1"/>
</dbReference>
<dbReference type="InterPro" id="IPR013325">
    <property type="entry name" value="RNA_pol_sigma_r2"/>
</dbReference>
<dbReference type="AlphaFoldDB" id="A0A4V5UV96"/>
<dbReference type="OrthoDB" id="1116697at2"/>
<keyword evidence="2" id="KW-0805">Transcription regulation</keyword>
<evidence type="ECO:0000256" key="1">
    <source>
        <dbReference type="ARBA" id="ARBA00010641"/>
    </source>
</evidence>
<dbReference type="NCBIfam" id="TIGR02937">
    <property type="entry name" value="sigma70-ECF"/>
    <property type="match status" value="1"/>
</dbReference>
<evidence type="ECO:0000256" key="2">
    <source>
        <dbReference type="ARBA" id="ARBA00023015"/>
    </source>
</evidence>
<dbReference type="SUPFAM" id="SSF88946">
    <property type="entry name" value="Sigma2 domain of RNA polymerase sigma factors"/>
    <property type="match status" value="1"/>
</dbReference>
<gene>
    <name evidence="7" type="ORF">FC093_02425</name>
</gene>
<dbReference type="InterPro" id="IPR014284">
    <property type="entry name" value="RNA_pol_sigma-70_dom"/>
</dbReference>
<proteinExistence type="inferred from homology"/>
<comment type="caution">
    <text evidence="7">The sequence shown here is derived from an EMBL/GenBank/DDBJ whole genome shotgun (WGS) entry which is preliminary data.</text>
</comment>
<sequence length="224" mass="26476">MFLHFRLQIHSQSIQTNIHRMQIVRNYSDAELISALKHPTEMDVAISLIYKEYYALLENYVINNKGSKEDAADIIQETIVAFIGIVEQDKYRGDASIKSFLYAITRNLWLAELRKRSSADNRNRIFEKAKDDTEQATIQHLVQREYFAVIQQFFEKLGTKCRQLLMLVYYEDLSMSDIVQQMPDYQNEQVLRNKKYKCMKQLEQMIQNDQSLRTQLKNALRYAG</sequence>
<dbReference type="Gene3D" id="1.10.1740.10">
    <property type="match status" value="1"/>
</dbReference>
<evidence type="ECO:0000256" key="3">
    <source>
        <dbReference type="ARBA" id="ARBA00023082"/>
    </source>
</evidence>
<keyword evidence="5" id="KW-0804">Transcription</keyword>
<evidence type="ECO:0000256" key="5">
    <source>
        <dbReference type="ARBA" id="ARBA00023163"/>
    </source>
</evidence>
<dbReference type="GO" id="GO:0006352">
    <property type="term" value="P:DNA-templated transcription initiation"/>
    <property type="evidence" value="ECO:0007669"/>
    <property type="project" value="InterPro"/>
</dbReference>
<dbReference type="Gene3D" id="1.10.10.10">
    <property type="entry name" value="Winged helix-like DNA-binding domain superfamily/Winged helix DNA-binding domain"/>
    <property type="match status" value="1"/>
</dbReference>
<dbReference type="InterPro" id="IPR013324">
    <property type="entry name" value="RNA_pol_sigma_r3/r4-like"/>
</dbReference>
<dbReference type="InterPro" id="IPR039425">
    <property type="entry name" value="RNA_pol_sigma-70-like"/>
</dbReference>
<dbReference type="Proteomes" id="UP000305848">
    <property type="component" value="Unassembled WGS sequence"/>
</dbReference>
<name>A0A4V5UV96_9BACT</name>
<dbReference type="SUPFAM" id="SSF88659">
    <property type="entry name" value="Sigma3 and sigma4 domains of RNA polymerase sigma factors"/>
    <property type="match status" value="1"/>
</dbReference>
<protein>
    <submittedName>
        <fullName evidence="7">Sigma-70 family RNA polymerase sigma factor</fullName>
    </submittedName>
</protein>
<evidence type="ECO:0000313" key="8">
    <source>
        <dbReference type="Proteomes" id="UP000305848"/>
    </source>
</evidence>
<reference evidence="7 8" key="1">
    <citation type="submission" date="2019-05" db="EMBL/GenBank/DDBJ databases">
        <title>Panacibacter sp. strain 17mud1-8 Genome sequencing and assembly.</title>
        <authorList>
            <person name="Chhetri G."/>
        </authorList>
    </citation>
    <scope>NUCLEOTIDE SEQUENCE [LARGE SCALE GENOMIC DNA]</scope>
    <source>
        <strain evidence="7 8">17mud1-8</strain>
    </source>
</reference>